<reference evidence="2" key="1">
    <citation type="submission" date="2017-12" db="EMBL/GenBank/DDBJ databases">
        <title>Gene loss provides genomic basis for host adaptation in cereal stripe rust fungi.</title>
        <authorList>
            <person name="Xia C."/>
        </authorList>
    </citation>
    <scope>NUCLEOTIDE SEQUENCE [LARGE SCALE GENOMIC DNA]</scope>
    <source>
        <strain evidence="2">93-210</strain>
    </source>
</reference>
<dbReference type="AlphaFoldDB" id="A0A2S4W1Z1"/>
<feature type="compositionally biased region" description="Basic residues" evidence="1">
    <location>
        <begin position="1"/>
        <end position="11"/>
    </location>
</feature>
<keyword evidence="3" id="KW-1185">Reference proteome</keyword>
<protein>
    <submittedName>
        <fullName evidence="2">Uncharacterized protein</fullName>
    </submittedName>
</protein>
<feature type="compositionally biased region" description="Polar residues" evidence="1">
    <location>
        <begin position="37"/>
        <end position="58"/>
    </location>
</feature>
<name>A0A2S4W1Z1_9BASI</name>
<accession>A0A2S4W1Z1</accession>
<dbReference type="VEuPathDB" id="FungiDB:PSTT_01871"/>
<proteinExistence type="predicted"/>
<dbReference type="VEuPathDB" id="FungiDB:PSHT_13210"/>
<evidence type="ECO:0000313" key="3">
    <source>
        <dbReference type="Proteomes" id="UP000239156"/>
    </source>
</evidence>
<sequence>MARSGMKRRRVPSPPPFFVSETPAQSQVDPIRRRPRQTVNNSDNDQQTYDIESTTPGGTQKEPPKQLSDELGLEWAIRLHQNQLSVCYAYFNPP</sequence>
<dbReference type="EMBL" id="PKSL01000010">
    <property type="protein sequence ID" value="POW15815.1"/>
    <property type="molecule type" value="Genomic_DNA"/>
</dbReference>
<dbReference type="Proteomes" id="UP000239156">
    <property type="component" value="Unassembled WGS sequence"/>
</dbReference>
<comment type="caution">
    <text evidence="2">The sequence shown here is derived from an EMBL/GenBank/DDBJ whole genome shotgun (WGS) entry which is preliminary data.</text>
</comment>
<evidence type="ECO:0000256" key="1">
    <source>
        <dbReference type="SAM" id="MobiDB-lite"/>
    </source>
</evidence>
<gene>
    <name evidence="2" type="ORF">PSTT_01871</name>
</gene>
<organism evidence="2 3">
    <name type="scientific">Puccinia striiformis</name>
    <dbReference type="NCBI Taxonomy" id="27350"/>
    <lineage>
        <taxon>Eukaryota</taxon>
        <taxon>Fungi</taxon>
        <taxon>Dikarya</taxon>
        <taxon>Basidiomycota</taxon>
        <taxon>Pucciniomycotina</taxon>
        <taxon>Pucciniomycetes</taxon>
        <taxon>Pucciniales</taxon>
        <taxon>Pucciniaceae</taxon>
        <taxon>Puccinia</taxon>
    </lineage>
</organism>
<evidence type="ECO:0000313" key="2">
    <source>
        <dbReference type="EMBL" id="POW15815.1"/>
    </source>
</evidence>
<feature type="region of interest" description="Disordered" evidence="1">
    <location>
        <begin position="1"/>
        <end position="67"/>
    </location>
</feature>